<proteinExistence type="predicted"/>
<organism evidence="1 2">
    <name type="scientific">Gossypium raimondii</name>
    <name type="common">Peruvian cotton</name>
    <name type="synonym">Gossypium klotzschianum subsp. raimondii</name>
    <dbReference type="NCBI Taxonomy" id="29730"/>
    <lineage>
        <taxon>Eukaryota</taxon>
        <taxon>Viridiplantae</taxon>
        <taxon>Streptophyta</taxon>
        <taxon>Embryophyta</taxon>
        <taxon>Tracheophyta</taxon>
        <taxon>Spermatophyta</taxon>
        <taxon>Magnoliopsida</taxon>
        <taxon>eudicotyledons</taxon>
        <taxon>Gunneridae</taxon>
        <taxon>Pentapetalae</taxon>
        <taxon>rosids</taxon>
        <taxon>malvids</taxon>
        <taxon>Malvales</taxon>
        <taxon>Malvaceae</taxon>
        <taxon>Malvoideae</taxon>
        <taxon>Gossypium</taxon>
    </lineage>
</organism>
<sequence>MSSLEVVSASESRSADDRETIKFRFKKDSGVEDVEMLEDLDSPSKGSDSPTKVSWKYMFIGKGEQNQDENLKSLGKNCDGDLEFLEGDVKKSMVNDIPTIEFSERIQQIIFKGMETTIVLKLLGQNIGYATLFNRINSLWRIPEEVGGLVGKVVKFDLNNDSKTRGCFAKMVVFVDLDKPLVSQVMVNKEIQRVDPRVTLLKGRPFKFLVGWVEHSNFSEFVKEKWCMK</sequence>
<name>A0A7J8NXA3_GOSRA</name>
<protein>
    <recommendedName>
        <fullName evidence="3">DUF4283 domain-containing protein</fullName>
    </recommendedName>
</protein>
<dbReference type="AlphaFoldDB" id="A0A7J8NXA3"/>
<reference evidence="1 2" key="1">
    <citation type="journal article" date="2019" name="Genome Biol. Evol.">
        <title>Insights into the evolution of the New World diploid cottons (Gossypium, subgenus Houzingenia) based on genome sequencing.</title>
        <authorList>
            <person name="Grover C.E."/>
            <person name="Arick M.A. 2nd"/>
            <person name="Thrash A."/>
            <person name="Conover J.L."/>
            <person name="Sanders W.S."/>
            <person name="Peterson D.G."/>
            <person name="Frelichowski J.E."/>
            <person name="Scheffler J.A."/>
            <person name="Scheffler B.E."/>
            <person name="Wendel J.F."/>
        </authorList>
    </citation>
    <scope>NUCLEOTIDE SEQUENCE [LARGE SCALE GENOMIC DNA]</scope>
    <source>
        <strain evidence="1">8</strain>
        <tissue evidence="1">Leaf</tissue>
    </source>
</reference>
<gene>
    <name evidence="1" type="ORF">Gorai_023543</name>
</gene>
<dbReference type="EMBL" id="JABEZZ010000002">
    <property type="protein sequence ID" value="MBA0581362.1"/>
    <property type="molecule type" value="Genomic_DNA"/>
</dbReference>
<comment type="caution">
    <text evidence="1">The sequence shown here is derived from an EMBL/GenBank/DDBJ whole genome shotgun (WGS) entry which is preliminary data.</text>
</comment>
<evidence type="ECO:0000313" key="2">
    <source>
        <dbReference type="Proteomes" id="UP000593578"/>
    </source>
</evidence>
<accession>A0A7J8NXA3</accession>
<evidence type="ECO:0008006" key="3">
    <source>
        <dbReference type="Google" id="ProtNLM"/>
    </source>
</evidence>
<evidence type="ECO:0000313" key="1">
    <source>
        <dbReference type="EMBL" id="MBA0581362.1"/>
    </source>
</evidence>
<dbReference type="Proteomes" id="UP000593578">
    <property type="component" value="Unassembled WGS sequence"/>
</dbReference>
<feature type="non-terminal residue" evidence="1">
    <location>
        <position position="1"/>
    </location>
</feature>